<dbReference type="InterPro" id="IPR052930">
    <property type="entry name" value="TA_antitoxin_MntA"/>
</dbReference>
<dbReference type="Gene3D" id="3.30.460.10">
    <property type="entry name" value="Beta Polymerase, domain 2"/>
    <property type="match status" value="1"/>
</dbReference>
<evidence type="ECO:0000259" key="1">
    <source>
        <dbReference type="Pfam" id="PF18765"/>
    </source>
</evidence>
<name>A0ABS1CME8_9GAMM</name>
<evidence type="ECO:0000313" key="3">
    <source>
        <dbReference type="Proteomes" id="UP000748752"/>
    </source>
</evidence>
<proteinExistence type="predicted"/>
<evidence type="ECO:0000313" key="2">
    <source>
        <dbReference type="EMBL" id="MBK1633012.1"/>
    </source>
</evidence>
<protein>
    <submittedName>
        <fullName evidence="2">DNA polymerase beta</fullName>
    </submittedName>
</protein>
<reference evidence="2 3" key="1">
    <citation type="journal article" date="2020" name="Microorganisms">
        <title>Osmotic Adaptation and Compatible Solute Biosynthesis of Phototrophic Bacteria as Revealed from Genome Analyses.</title>
        <authorList>
            <person name="Imhoff J.F."/>
            <person name="Rahn T."/>
            <person name="Kunzel S."/>
            <person name="Keller A."/>
            <person name="Neulinger S.C."/>
        </authorList>
    </citation>
    <scope>NUCLEOTIDE SEQUENCE [LARGE SCALE GENOMIC DNA]</scope>
    <source>
        <strain evidence="2 3">DSM 6210</strain>
    </source>
</reference>
<accession>A0ABS1CME8</accession>
<dbReference type="SUPFAM" id="SSF81301">
    <property type="entry name" value="Nucleotidyltransferase"/>
    <property type="match status" value="1"/>
</dbReference>
<comment type="caution">
    <text evidence="2">The sequence shown here is derived from an EMBL/GenBank/DDBJ whole genome shotgun (WGS) entry which is preliminary data.</text>
</comment>
<dbReference type="CDD" id="cd05403">
    <property type="entry name" value="NT_KNTase_like"/>
    <property type="match status" value="1"/>
</dbReference>
<dbReference type="EMBL" id="NRRV01000064">
    <property type="protein sequence ID" value="MBK1633012.1"/>
    <property type="molecule type" value="Genomic_DNA"/>
</dbReference>
<dbReference type="InterPro" id="IPR041633">
    <property type="entry name" value="Polbeta"/>
</dbReference>
<keyword evidence="3" id="KW-1185">Reference proteome</keyword>
<dbReference type="InterPro" id="IPR043519">
    <property type="entry name" value="NT_sf"/>
</dbReference>
<dbReference type="PANTHER" id="PTHR43852:SF2">
    <property type="entry name" value="PROTEIN ADENYLYLTRANSFERASE MNTA"/>
    <property type="match status" value="1"/>
</dbReference>
<sequence>MPLNPRTAHRHQGFDTSKLRARRARERAEQAVAAARLHALVLDVVPPILARFGATAAYLFGSVAAGTAHADSDVDLLVLGIGPAAYWALRQELEQALGRPLDLHTQDDDPVFVAKAIHRGKLIYGQDT</sequence>
<dbReference type="RefSeq" id="WP_200240939.1">
    <property type="nucleotide sequence ID" value="NZ_NRRV01000064.1"/>
</dbReference>
<feature type="domain" description="Polymerase beta nucleotidyltransferase" evidence="1">
    <location>
        <begin position="55"/>
        <end position="127"/>
    </location>
</feature>
<gene>
    <name evidence="2" type="ORF">CKO31_20100</name>
</gene>
<dbReference type="Pfam" id="PF18765">
    <property type="entry name" value="Polbeta"/>
    <property type="match status" value="1"/>
</dbReference>
<organism evidence="2 3">
    <name type="scientific">Thiohalocapsa halophila</name>
    <dbReference type="NCBI Taxonomy" id="69359"/>
    <lineage>
        <taxon>Bacteria</taxon>
        <taxon>Pseudomonadati</taxon>
        <taxon>Pseudomonadota</taxon>
        <taxon>Gammaproteobacteria</taxon>
        <taxon>Chromatiales</taxon>
        <taxon>Chromatiaceae</taxon>
        <taxon>Thiohalocapsa</taxon>
    </lineage>
</organism>
<dbReference type="Proteomes" id="UP000748752">
    <property type="component" value="Unassembled WGS sequence"/>
</dbReference>
<dbReference type="PANTHER" id="PTHR43852">
    <property type="entry name" value="NUCLEOTIDYLTRANSFERASE"/>
    <property type="match status" value="1"/>
</dbReference>